<feature type="region of interest" description="Disordered" evidence="11">
    <location>
        <begin position="1"/>
        <end position="21"/>
    </location>
</feature>
<reference evidence="15 16" key="1">
    <citation type="journal article" date="2020" name="Microorganisms">
        <title>Osmotic Adaptation and Compatible Solute Biosynthesis of Phototrophic Bacteria as Revealed from Genome Analyses.</title>
        <authorList>
            <person name="Imhoff J.F."/>
            <person name="Rahn T."/>
            <person name="Kunzel S."/>
            <person name="Keller A."/>
            <person name="Neulinger S.C."/>
        </authorList>
    </citation>
    <scope>NUCLEOTIDE SEQUENCE [LARGE SCALE GENOMIC DNA]</scope>
    <source>
        <strain evidence="15 16">DSM 15382</strain>
    </source>
</reference>
<evidence type="ECO:0000313" key="16">
    <source>
        <dbReference type="Proteomes" id="UP000697995"/>
    </source>
</evidence>
<dbReference type="PANTHER" id="PTHR30534">
    <property type="entry name" value="FLAGELLAR MOTOR SWITCH PROTEIN FLIG"/>
    <property type="match status" value="1"/>
</dbReference>
<dbReference type="InterPro" id="IPR000090">
    <property type="entry name" value="Flg_Motor_Flig"/>
</dbReference>
<dbReference type="Proteomes" id="UP000697995">
    <property type="component" value="Unassembled WGS sequence"/>
</dbReference>
<comment type="subcellular location">
    <subcellularLocation>
        <location evidence="1">Bacterial flagellum basal body</location>
    </subcellularLocation>
    <subcellularLocation>
        <location evidence="2">Cell membrane</location>
        <topology evidence="2">Peripheral membrane protein</topology>
        <orientation evidence="2">Cytoplasmic side</orientation>
    </subcellularLocation>
</comment>
<protein>
    <recommendedName>
        <fullName evidence="4">Flagellar motor switch protein FliG</fullName>
    </recommendedName>
</protein>
<dbReference type="EMBL" id="NRSG01000135">
    <property type="protein sequence ID" value="MBK1659952.1"/>
    <property type="molecule type" value="Genomic_DNA"/>
</dbReference>
<evidence type="ECO:0000259" key="12">
    <source>
        <dbReference type="Pfam" id="PF01706"/>
    </source>
</evidence>
<proteinExistence type="inferred from homology"/>
<dbReference type="RefSeq" id="WP_133221314.1">
    <property type="nucleotide sequence ID" value="NZ_NRSG01000135.1"/>
</dbReference>
<keyword evidence="16" id="KW-1185">Reference proteome</keyword>
<evidence type="ECO:0000256" key="10">
    <source>
        <dbReference type="ARBA" id="ARBA00025598"/>
    </source>
</evidence>
<feature type="domain" description="Flagellar motor switch protein FliG N-terminal" evidence="14">
    <location>
        <begin position="26"/>
        <end position="123"/>
    </location>
</feature>
<evidence type="ECO:0000256" key="1">
    <source>
        <dbReference type="ARBA" id="ARBA00004117"/>
    </source>
</evidence>
<evidence type="ECO:0000256" key="4">
    <source>
        <dbReference type="ARBA" id="ARBA00021870"/>
    </source>
</evidence>
<dbReference type="InterPro" id="IPR028263">
    <property type="entry name" value="FliG_N"/>
</dbReference>
<dbReference type="Pfam" id="PF14841">
    <property type="entry name" value="FliG_M"/>
    <property type="match status" value="1"/>
</dbReference>
<evidence type="ECO:0000256" key="3">
    <source>
        <dbReference type="ARBA" id="ARBA00010299"/>
    </source>
</evidence>
<dbReference type="Pfam" id="PF01706">
    <property type="entry name" value="FliG_C"/>
    <property type="match status" value="1"/>
</dbReference>
<dbReference type="Gene3D" id="1.10.220.30">
    <property type="match status" value="3"/>
</dbReference>
<keyword evidence="8" id="KW-0472">Membrane</keyword>
<feature type="domain" description="Flagellar motor switch protein FliG middle" evidence="13">
    <location>
        <begin position="131"/>
        <end position="204"/>
    </location>
</feature>
<name>A0ABS1CZL2_9PROT</name>
<comment type="caution">
    <text evidence="15">The sequence shown here is derived from an EMBL/GenBank/DDBJ whole genome shotgun (WGS) entry which is preliminary data.</text>
</comment>
<evidence type="ECO:0000256" key="7">
    <source>
        <dbReference type="ARBA" id="ARBA00022779"/>
    </source>
</evidence>
<feature type="domain" description="Flagellar motor switch protein FliG C-terminal" evidence="12">
    <location>
        <begin position="233"/>
        <end position="339"/>
    </location>
</feature>
<evidence type="ECO:0000256" key="8">
    <source>
        <dbReference type="ARBA" id="ARBA00023136"/>
    </source>
</evidence>
<dbReference type="Pfam" id="PF14842">
    <property type="entry name" value="FliG_N"/>
    <property type="match status" value="1"/>
</dbReference>
<keyword evidence="5" id="KW-1003">Cell membrane</keyword>
<dbReference type="InterPro" id="IPR032779">
    <property type="entry name" value="FliG_M"/>
</dbReference>
<keyword evidence="15" id="KW-0282">Flagellum</keyword>
<evidence type="ECO:0000256" key="2">
    <source>
        <dbReference type="ARBA" id="ARBA00004413"/>
    </source>
</evidence>
<dbReference type="PANTHER" id="PTHR30534:SF0">
    <property type="entry name" value="FLAGELLAR MOTOR SWITCH PROTEIN FLIG"/>
    <property type="match status" value="1"/>
</dbReference>
<keyword evidence="7" id="KW-0283">Flagellar rotation</keyword>
<evidence type="ECO:0000256" key="9">
    <source>
        <dbReference type="ARBA" id="ARBA00023143"/>
    </source>
</evidence>
<keyword evidence="15" id="KW-0969">Cilium</keyword>
<evidence type="ECO:0000256" key="11">
    <source>
        <dbReference type="SAM" id="MobiDB-lite"/>
    </source>
</evidence>
<sequence length="348" mass="38759">MKPPVPYSRSGQAVAAGPEATGDSLSDAAVVLMVLDEQRVQTIFERFEEGEIRRASRAMAHLGKVPIERVEAVLARFQAEVGKVGTVIGTAETTERLLRRLLPQEKVSDIMDEIRGPEGKTMWEKLANISPEVLATYLRTELAQTAAVILSKLPAQHAARVLALLPETSVDEIILRMVRMDSIQKHVLNDIETTLQREFITNLSRSYERDSSQIVAEILNRADKGLVGRLMSQIENREPHAASRIKRIMFTFEDLVRVDRSTFGTLVAECPAERLQVALTAAPPELRELFFGSMSQRAASQMREEVDAMPPQRRKAVEDAQAEIIAIAKRLADDGRIIILEEDEAELG</sequence>
<comment type="function">
    <text evidence="10">FliG is one of three proteins (FliG, FliN, FliM) that forms the rotor-mounted switch complex (C ring), located at the base of the basal body. This complex interacts with the CheY and CheZ chemotaxis proteins, in addition to contacting components of the motor that determine the direction of flagellar rotation.</text>
</comment>
<dbReference type="InterPro" id="IPR011002">
    <property type="entry name" value="FliG_a-hlx"/>
</dbReference>
<evidence type="ECO:0000256" key="5">
    <source>
        <dbReference type="ARBA" id="ARBA00022475"/>
    </source>
</evidence>
<comment type="similarity">
    <text evidence="3">Belongs to the FliG family.</text>
</comment>
<evidence type="ECO:0000259" key="14">
    <source>
        <dbReference type="Pfam" id="PF14842"/>
    </source>
</evidence>
<evidence type="ECO:0000313" key="15">
    <source>
        <dbReference type="EMBL" id="MBK1659952.1"/>
    </source>
</evidence>
<keyword evidence="6" id="KW-0145">Chemotaxis</keyword>
<dbReference type="InterPro" id="IPR023087">
    <property type="entry name" value="Flg_Motor_Flig_C"/>
</dbReference>
<gene>
    <name evidence="15" type="ORF">CKO45_17110</name>
</gene>
<dbReference type="PRINTS" id="PR00954">
    <property type="entry name" value="FLGMOTORFLIG"/>
</dbReference>
<accession>A0ABS1CZL2</accession>
<evidence type="ECO:0000259" key="13">
    <source>
        <dbReference type="Pfam" id="PF14841"/>
    </source>
</evidence>
<organism evidence="15 16">
    <name type="scientific">Paracraurococcus ruber</name>
    <dbReference type="NCBI Taxonomy" id="77675"/>
    <lineage>
        <taxon>Bacteria</taxon>
        <taxon>Pseudomonadati</taxon>
        <taxon>Pseudomonadota</taxon>
        <taxon>Alphaproteobacteria</taxon>
        <taxon>Acetobacterales</taxon>
        <taxon>Roseomonadaceae</taxon>
        <taxon>Paracraurococcus</taxon>
    </lineage>
</organism>
<evidence type="ECO:0000256" key="6">
    <source>
        <dbReference type="ARBA" id="ARBA00022500"/>
    </source>
</evidence>
<keyword evidence="9" id="KW-0975">Bacterial flagellum</keyword>
<dbReference type="SUPFAM" id="SSF48029">
    <property type="entry name" value="FliG"/>
    <property type="match status" value="2"/>
</dbReference>
<keyword evidence="15" id="KW-0966">Cell projection</keyword>